<dbReference type="GeneID" id="54358113"/>
<dbReference type="Pfam" id="PF06985">
    <property type="entry name" value="HET"/>
    <property type="match status" value="1"/>
</dbReference>
<keyword evidence="2" id="KW-1185">Reference proteome</keyword>
<dbReference type="AlphaFoldDB" id="A0A6J3LWV5"/>
<feature type="domain" description="Heterokaryon incompatibility" evidence="1">
    <location>
        <begin position="21"/>
        <end position="118"/>
    </location>
</feature>
<reference evidence="3" key="2">
    <citation type="submission" date="2020-04" db="EMBL/GenBank/DDBJ databases">
        <authorList>
            <consortium name="NCBI Genome Project"/>
        </authorList>
    </citation>
    <scope>NUCLEOTIDE SEQUENCE</scope>
    <source>
        <strain evidence="3">CBS 342.82</strain>
    </source>
</reference>
<reference evidence="3" key="3">
    <citation type="submission" date="2025-08" db="UniProtKB">
        <authorList>
            <consortium name="RefSeq"/>
        </authorList>
    </citation>
    <scope>IDENTIFICATION</scope>
    <source>
        <strain evidence="3">CBS 342.82</strain>
    </source>
</reference>
<dbReference type="Proteomes" id="UP000504637">
    <property type="component" value="Unplaced"/>
</dbReference>
<organism evidence="3">
    <name type="scientific">Dissoconium aciculare CBS 342.82</name>
    <dbReference type="NCBI Taxonomy" id="1314786"/>
    <lineage>
        <taxon>Eukaryota</taxon>
        <taxon>Fungi</taxon>
        <taxon>Dikarya</taxon>
        <taxon>Ascomycota</taxon>
        <taxon>Pezizomycotina</taxon>
        <taxon>Dothideomycetes</taxon>
        <taxon>Dothideomycetidae</taxon>
        <taxon>Mycosphaerellales</taxon>
        <taxon>Dissoconiaceae</taxon>
        <taxon>Dissoconium</taxon>
    </lineage>
</organism>
<evidence type="ECO:0000259" key="1">
    <source>
        <dbReference type="Pfam" id="PF06985"/>
    </source>
</evidence>
<gene>
    <name evidence="3" type="ORF">K489DRAFT_296247</name>
</gene>
<accession>A0A6J3LWV5</accession>
<evidence type="ECO:0000313" key="2">
    <source>
        <dbReference type="Proteomes" id="UP000504637"/>
    </source>
</evidence>
<sequence>RLLHVDTLTLVEPQHDKDLEYVVVSHTWTDDELTYADFADNRHNESFLGEVAAGLENNGRLKILRLCQFVRLRIPSIKHLWIDTVCINRKDNQELQESIPAMYHWYLSASVCLAYMSDVEFGADVLSNSGYPLWEQQFRGSVWHTRGWTLQELLAPKLVLFLDASQQVIGYKGMADSARDLNLPLELRDCLHGRLADATGIPIHYFEDPVHVERANGELIGQWMSQRRTALPEDMAYCLLGLYGLSMPINYGEGIERAKERLRE</sequence>
<protein>
    <recommendedName>
        <fullName evidence="1">Heterokaryon incompatibility domain-containing protein</fullName>
    </recommendedName>
</protein>
<name>A0A6J3LWV5_9PEZI</name>
<proteinExistence type="predicted"/>
<evidence type="ECO:0000313" key="3">
    <source>
        <dbReference type="RefSeq" id="XP_033456158.1"/>
    </source>
</evidence>
<dbReference type="InterPro" id="IPR010730">
    <property type="entry name" value="HET"/>
</dbReference>
<feature type="non-terminal residue" evidence="3">
    <location>
        <position position="264"/>
    </location>
</feature>
<dbReference type="PANTHER" id="PTHR10622">
    <property type="entry name" value="HET DOMAIN-CONTAINING PROTEIN"/>
    <property type="match status" value="1"/>
</dbReference>
<reference evidence="3" key="1">
    <citation type="submission" date="2020-01" db="EMBL/GenBank/DDBJ databases">
        <authorList>
            <consortium name="DOE Joint Genome Institute"/>
            <person name="Haridas S."/>
            <person name="Albert R."/>
            <person name="Binder M."/>
            <person name="Bloem J."/>
            <person name="Labutti K."/>
            <person name="Salamov A."/>
            <person name="Andreopoulos B."/>
            <person name="Baker S.E."/>
            <person name="Barry K."/>
            <person name="Bills G."/>
            <person name="Bluhm B.H."/>
            <person name="Cannon C."/>
            <person name="Castanera R."/>
            <person name="Culley D.E."/>
            <person name="Daum C."/>
            <person name="Ezra D."/>
            <person name="Gonzalez J.B."/>
            <person name="Henrissat B."/>
            <person name="Kuo A."/>
            <person name="Liang C."/>
            <person name="Lipzen A."/>
            <person name="Lutzoni F."/>
            <person name="Magnuson J."/>
            <person name="Mondo S."/>
            <person name="Nolan M."/>
            <person name="Ohm R."/>
            <person name="Pangilinan J."/>
            <person name="Park H.-J."/>
            <person name="Ramirez L."/>
            <person name="Alfaro M."/>
            <person name="Sun H."/>
            <person name="Tritt A."/>
            <person name="Yoshinaga Y."/>
            <person name="Zwiers L.-H."/>
            <person name="Turgeon B.G."/>
            <person name="Goodwin S.B."/>
            <person name="Spatafora J.W."/>
            <person name="Crous P.W."/>
            <person name="Grigoriev I.V."/>
        </authorList>
    </citation>
    <scope>NUCLEOTIDE SEQUENCE</scope>
    <source>
        <strain evidence="3">CBS 342.82</strain>
    </source>
</reference>
<feature type="non-terminal residue" evidence="3">
    <location>
        <position position="1"/>
    </location>
</feature>
<dbReference type="PANTHER" id="PTHR10622:SF10">
    <property type="entry name" value="HET DOMAIN-CONTAINING PROTEIN"/>
    <property type="match status" value="1"/>
</dbReference>
<dbReference type="RefSeq" id="XP_033456158.1">
    <property type="nucleotide sequence ID" value="XM_033600313.1"/>
</dbReference>